<dbReference type="AlphaFoldDB" id="A0A7T4R380"/>
<keyword evidence="4" id="KW-0274">FAD</keyword>
<dbReference type="RefSeq" id="WP_198571028.1">
    <property type="nucleotide sequence ID" value="NZ_CP066167.1"/>
</dbReference>
<proteinExistence type="inferred from homology"/>
<dbReference type="GO" id="GO:0050660">
    <property type="term" value="F:flavin adenine dinucleotide binding"/>
    <property type="evidence" value="ECO:0007669"/>
    <property type="project" value="InterPro"/>
</dbReference>
<dbReference type="InterPro" id="IPR036250">
    <property type="entry name" value="AcylCo_DH-like_C"/>
</dbReference>
<evidence type="ECO:0000256" key="4">
    <source>
        <dbReference type="ARBA" id="ARBA00022827"/>
    </source>
</evidence>
<dbReference type="InterPro" id="IPR013786">
    <property type="entry name" value="AcylCoA_DH/ox_N"/>
</dbReference>
<dbReference type="GO" id="GO:0003995">
    <property type="term" value="F:acyl-CoA dehydrogenase activity"/>
    <property type="evidence" value="ECO:0007669"/>
    <property type="project" value="TreeGrafter"/>
</dbReference>
<dbReference type="Pfam" id="PF00441">
    <property type="entry name" value="Acyl-CoA_dh_1"/>
    <property type="match status" value="1"/>
</dbReference>
<feature type="domain" description="Acyl-CoA dehydrogenase/oxidase C-terminal" evidence="6">
    <location>
        <begin position="195"/>
        <end position="315"/>
    </location>
</feature>
<comment type="cofactor">
    <cofactor evidence="1">
        <name>FAD</name>
        <dbReference type="ChEBI" id="CHEBI:57692"/>
    </cofactor>
</comment>
<evidence type="ECO:0000313" key="8">
    <source>
        <dbReference type="EMBL" id="QQD19544.1"/>
    </source>
</evidence>
<dbReference type="EMBL" id="CP066167">
    <property type="protein sequence ID" value="QQD19544.1"/>
    <property type="molecule type" value="Genomic_DNA"/>
</dbReference>
<feature type="domain" description="Acyl-CoA dehydrogenase/oxidase N-terminal" evidence="7">
    <location>
        <begin position="13"/>
        <end position="96"/>
    </location>
</feature>
<gene>
    <name evidence="8" type="ORF">I6N98_06750</name>
</gene>
<dbReference type="Gene3D" id="1.10.540.10">
    <property type="entry name" value="Acyl-CoA dehydrogenase/oxidase, N-terminal domain"/>
    <property type="match status" value="1"/>
</dbReference>
<dbReference type="PANTHER" id="PTHR43884">
    <property type="entry name" value="ACYL-COA DEHYDROGENASE"/>
    <property type="match status" value="1"/>
</dbReference>
<protein>
    <submittedName>
        <fullName evidence="8">Acyl-CoA/acyl-ACP dehydrogenase</fullName>
    </submittedName>
</protein>
<evidence type="ECO:0000256" key="2">
    <source>
        <dbReference type="ARBA" id="ARBA00009347"/>
    </source>
</evidence>
<sequence length="337" mass="35882">MSVEFQELRDAVRQVVDGLDKLGAEQDYWHQCLELGWLMVAAPEELGGLGMGCEAAVAVQLELGRGLSGAPYLPAVMAVSAICDSGLDDKSERLEKIFTGEAITAALVDGGLSASAQTLSGTLNAVLSADSATQLLFWTDDQSLVAIADLSHSAISAQGRDTWDTTRRLFDVELQSLPVADVTVLAEGRSAQTMIKQLRMQRDLGLAADAVGASTALLEMTVEHLNTRIQFRRPLAMFQALKHRCADMKTLCEASEALLISVLDTDSDADVMAAKQMATSHYATVAEEALQLHGGIGMAVEHPCHLYLKRAMLNPHLGTSSAACAESAVQALLDSVA</sequence>
<accession>A0A7T4R380</accession>
<dbReference type="PANTHER" id="PTHR43884:SF20">
    <property type="entry name" value="ACYL-COA DEHYDROGENASE FADE28"/>
    <property type="match status" value="1"/>
</dbReference>
<dbReference type="InterPro" id="IPR009100">
    <property type="entry name" value="AcylCoA_DH/oxidase_NM_dom_sf"/>
</dbReference>
<dbReference type="InterPro" id="IPR009075">
    <property type="entry name" value="AcylCo_DH/oxidase_C"/>
</dbReference>
<comment type="similarity">
    <text evidence="2">Belongs to the acyl-CoA dehydrogenase family.</text>
</comment>
<organism evidence="8 9">
    <name type="scientific">Spongiibacter nanhainus</name>
    <dbReference type="NCBI Taxonomy" id="2794344"/>
    <lineage>
        <taxon>Bacteria</taxon>
        <taxon>Pseudomonadati</taxon>
        <taxon>Pseudomonadota</taxon>
        <taxon>Gammaproteobacteria</taxon>
        <taxon>Cellvibrionales</taxon>
        <taxon>Spongiibacteraceae</taxon>
        <taxon>Spongiibacter</taxon>
    </lineage>
</organism>
<evidence type="ECO:0000256" key="1">
    <source>
        <dbReference type="ARBA" id="ARBA00001974"/>
    </source>
</evidence>
<evidence type="ECO:0000259" key="7">
    <source>
        <dbReference type="Pfam" id="PF02771"/>
    </source>
</evidence>
<dbReference type="SUPFAM" id="SSF47203">
    <property type="entry name" value="Acyl-CoA dehydrogenase C-terminal domain-like"/>
    <property type="match status" value="1"/>
</dbReference>
<keyword evidence="3" id="KW-0285">Flavoprotein</keyword>
<keyword evidence="9" id="KW-1185">Reference proteome</keyword>
<evidence type="ECO:0000256" key="5">
    <source>
        <dbReference type="ARBA" id="ARBA00023002"/>
    </source>
</evidence>
<name>A0A7T4R380_9GAMM</name>
<dbReference type="SUPFAM" id="SSF56645">
    <property type="entry name" value="Acyl-CoA dehydrogenase NM domain-like"/>
    <property type="match status" value="1"/>
</dbReference>
<dbReference type="InterPro" id="IPR037069">
    <property type="entry name" value="AcylCoA_DH/ox_N_sf"/>
</dbReference>
<dbReference type="Pfam" id="PF02771">
    <property type="entry name" value="Acyl-CoA_dh_N"/>
    <property type="match status" value="1"/>
</dbReference>
<dbReference type="KEGG" id="snan:I6N98_06750"/>
<reference evidence="8 9" key="1">
    <citation type="submission" date="2020-12" db="EMBL/GenBank/DDBJ databases">
        <authorList>
            <person name="Shan Y."/>
        </authorList>
    </citation>
    <scope>NUCLEOTIDE SEQUENCE [LARGE SCALE GENOMIC DNA]</scope>
    <source>
        <strain evidence="9">csc3.9</strain>
    </source>
</reference>
<evidence type="ECO:0000256" key="3">
    <source>
        <dbReference type="ARBA" id="ARBA00022630"/>
    </source>
</evidence>
<keyword evidence="5" id="KW-0560">Oxidoreductase</keyword>
<dbReference type="Proteomes" id="UP000596063">
    <property type="component" value="Chromosome"/>
</dbReference>
<dbReference type="Gene3D" id="1.20.140.10">
    <property type="entry name" value="Butyryl-CoA Dehydrogenase, subunit A, domain 3"/>
    <property type="match status" value="1"/>
</dbReference>
<evidence type="ECO:0000259" key="6">
    <source>
        <dbReference type="Pfam" id="PF00441"/>
    </source>
</evidence>
<evidence type="ECO:0000313" key="9">
    <source>
        <dbReference type="Proteomes" id="UP000596063"/>
    </source>
</evidence>